<evidence type="ECO:0000256" key="2">
    <source>
        <dbReference type="SAM" id="Phobius"/>
    </source>
</evidence>
<evidence type="ECO:0000313" key="4">
    <source>
        <dbReference type="Proteomes" id="UP000016932"/>
    </source>
</evidence>
<keyword evidence="2" id="KW-0472">Membrane</keyword>
<dbReference type="RefSeq" id="XP_007930193.1">
    <property type="nucleotide sequence ID" value="XM_007932002.1"/>
</dbReference>
<feature type="region of interest" description="Disordered" evidence="1">
    <location>
        <begin position="546"/>
        <end position="579"/>
    </location>
</feature>
<feature type="region of interest" description="Disordered" evidence="1">
    <location>
        <begin position="43"/>
        <end position="66"/>
    </location>
</feature>
<reference evidence="3 4" key="1">
    <citation type="journal article" date="2012" name="PLoS Pathog.">
        <title>Diverse lifestyles and strategies of plant pathogenesis encoded in the genomes of eighteen Dothideomycetes fungi.</title>
        <authorList>
            <person name="Ohm R.A."/>
            <person name="Feau N."/>
            <person name="Henrissat B."/>
            <person name="Schoch C.L."/>
            <person name="Horwitz B.A."/>
            <person name="Barry K.W."/>
            <person name="Condon B.J."/>
            <person name="Copeland A.C."/>
            <person name="Dhillon B."/>
            <person name="Glaser F."/>
            <person name="Hesse C.N."/>
            <person name="Kosti I."/>
            <person name="LaButti K."/>
            <person name="Lindquist E.A."/>
            <person name="Lucas S."/>
            <person name="Salamov A.A."/>
            <person name="Bradshaw R.E."/>
            <person name="Ciuffetti L."/>
            <person name="Hamelin R.C."/>
            <person name="Kema G.H.J."/>
            <person name="Lawrence C."/>
            <person name="Scott J.A."/>
            <person name="Spatafora J.W."/>
            <person name="Turgeon B.G."/>
            <person name="de Wit P.J.G.M."/>
            <person name="Zhong S."/>
            <person name="Goodwin S.B."/>
            <person name="Grigoriev I.V."/>
        </authorList>
    </citation>
    <scope>NUCLEOTIDE SEQUENCE [LARGE SCALE GENOMIC DNA]</scope>
    <source>
        <strain evidence="3 4">CIRAD86</strain>
    </source>
</reference>
<evidence type="ECO:0000313" key="3">
    <source>
        <dbReference type="EMBL" id="EME79489.1"/>
    </source>
</evidence>
<keyword evidence="4" id="KW-1185">Reference proteome</keyword>
<feature type="region of interest" description="Disordered" evidence="1">
    <location>
        <begin position="591"/>
        <end position="622"/>
    </location>
</feature>
<dbReference type="HOGENOM" id="CLU_337108_0_0_1"/>
<protein>
    <submittedName>
        <fullName evidence="3">Uncharacterized protein</fullName>
    </submittedName>
</protein>
<dbReference type="KEGG" id="pfj:MYCFIDRAFT_208806"/>
<dbReference type="GeneID" id="19336719"/>
<dbReference type="AlphaFoldDB" id="M2ZK59"/>
<keyword evidence="2" id="KW-1133">Transmembrane helix</keyword>
<accession>M2ZK59</accession>
<feature type="compositionally biased region" description="Pro residues" evidence="1">
    <location>
        <begin position="160"/>
        <end position="172"/>
    </location>
</feature>
<feature type="region of interest" description="Disordered" evidence="1">
    <location>
        <begin position="788"/>
        <end position="821"/>
    </location>
</feature>
<dbReference type="OrthoDB" id="3944128at2759"/>
<gene>
    <name evidence="3" type="ORF">MYCFIDRAFT_208806</name>
</gene>
<proteinExistence type="predicted"/>
<name>M2ZK59_PSEFD</name>
<feature type="transmembrane region" description="Helical" evidence="2">
    <location>
        <begin position="826"/>
        <end position="844"/>
    </location>
</feature>
<dbReference type="EMBL" id="KB446562">
    <property type="protein sequence ID" value="EME79489.1"/>
    <property type="molecule type" value="Genomic_DNA"/>
</dbReference>
<feature type="compositionally biased region" description="Polar residues" evidence="1">
    <location>
        <begin position="788"/>
        <end position="800"/>
    </location>
</feature>
<sequence length="845" mass="87969">MLSFIAFGVICNTPICTLIYNPRGAYNLLSWLGRGTMSTDRSWSSDVLRPSRGTDAVPQPLPSTTSPSRKISIIYLHALPRGNQPARPREESSPRSLAGLDIPRRISAAAAAAAAAAAVAEAETCGIRGGYSYCCLVFCTASARTRMRMRMANMRSQMAPCPPPPPPPPPTRLPTRGQPRAKQRWAANGDMTFVSTSVYNSTTTAVFASTLYTTITSLGDNATPYTLCDGFPRINASRTVTSIEIPHTLTQTVAVTTSIPTPIPQPNCTIGPADCSSLLTAWRAASAAFQSFSATGPTATPPPYVPSPICGSATVAPQSVAVDDPLCVMNAASVQLLYWPVQTVTPCDACHRSLSDCPTTTAGPTISGKPNTIVWRNQTLTSPTAYIAFEGSWAYTVGETTHTTPQTIVIPQDPASVSTYCGKPGGGYSPPKSVNYNNFNSPIPADVYRCQPSCFTNPLPWSAQPVPFTYTDTIDGMSLATENLCSTIWNDYAPVLSIPEAFKTINPAGYVDMFGVPSVCRFIFDEDAVLFDPPIALTEVDMAARPTLPRGNSAEPTPTETYTMPNAPTVPTAPTANQPTVPTRTAVAVAESQVAPSNVQPLPYPPDSQNAGQPPPTKTSPSVADIIASVMGMTAPNNGRPGTAVTLAYATDGSAIVVNGATASLGNENHNAGNSVVRSGTISVAGTSYPWSKVGSSVIIDGQSLSPGARIAVNGQTISLVGDSHVVAISGDVTSTMNLEATATSALSEGSGGVITGGSNTLSYTTSGGVLVIGGHTLTPGETITLGAESSTPTASTTQHTSSRSNTAAHSTATTTSGSSKAESSGIWRILLTALLIMIALFAAW</sequence>
<feature type="compositionally biased region" description="Low complexity" evidence="1">
    <location>
        <begin position="563"/>
        <end position="579"/>
    </location>
</feature>
<evidence type="ECO:0000256" key="1">
    <source>
        <dbReference type="SAM" id="MobiDB-lite"/>
    </source>
</evidence>
<dbReference type="Proteomes" id="UP000016932">
    <property type="component" value="Unassembled WGS sequence"/>
</dbReference>
<keyword evidence="2" id="KW-0812">Transmembrane</keyword>
<organism evidence="3 4">
    <name type="scientific">Pseudocercospora fijiensis (strain CIRAD86)</name>
    <name type="common">Black leaf streak disease fungus</name>
    <name type="synonym">Mycosphaerella fijiensis</name>
    <dbReference type="NCBI Taxonomy" id="383855"/>
    <lineage>
        <taxon>Eukaryota</taxon>
        <taxon>Fungi</taxon>
        <taxon>Dikarya</taxon>
        <taxon>Ascomycota</taxon>
        <taxon>Pezizomycotina</taxon>
        <taxon>Dothideomycetes</taxon>
        <taxon>Dothideomycetidae</taxon>
        <taxon>Mycosphaerellales</taxon>
        <taxon>Mycosphaerellaceae</taxon>
        <taxon>Pseudocercospora</taxon>
    </lineage>
</organism>
<feature type="region of interest" description="Disordered" evidence="1">
    <location>
        <begin position="156"/>
        <end position="177"/>
    </location>
</feature>
<dbReference type="eggNOG" id="ENOG502RKRE">
    <property type="taxonomic scope" value="Eukaryota"/>
</dbReference>
<feature type="compositionally biased region" description="Low complexity" evidence="1">
    <location>
        <begin position="801"/>
        <end position="821"/>
    </location>
</feature>
<dbReference type="VEuPathDB" id="FungiDB:MYCFIDRAFT_208806"/>